<accession>A0A4Y2VSB5</accession>
<evidence type="ECO:0000313" key="1">
    <source>
        <dbReference type="EMBL" id="GBO27176.1"/>
    </source>
</evidence>
<keyword evidence="2" id="KW-1185">Reference proteome</keyword>
<reference evidence="1 2" key="1">
    <citation type="journal article" date="2019" name="Sci. Rep.">
        <title>Orb-weaving spider Araneus ventricosus genome elucidates the spidroin gene catalogue.</title>
        <authorList>
            <person name="Kono N."/>
            <person name="Nakamura H."/>
            <person name="Ohtoshi R."/>
            <person name="Moran D.A.P."/>
            <person name="Shinohara A."/>
            <person name="Yoshida Y."/>
            <person name="Fujiwara M."/>
            <person name="Mori M."/>
            <person name="Tomita M."/>
            <person name="Arakawa K."/>
        </authorList>
    </citation>
    <scope>NUCLEOTIDE SEQUENCE [LARGE SCALE GENOMIC DNA]</scope>
</reference>
<dbReference type="Proteomes" id="UP000499080">
    <property type="component" value="Unassembled WGS sequence"/>
</dbReference>
<dbReference type="AlphaFoldDB" id="A0A4Y2VSB5"/>
<organism evidence="1 2">
    <name type="scientific">Araneus ventricosus</name>
    <name type="common">Orbweaver spider</name>
    <name type="synonym">Epeira ventricosa</name>
    <dbReference type="NCBI Taxonomy" id="182803"/>
    <lineage>
        <taxon>Eukaryota</taxon>
        <taxon>Metazoa</taxon>
        <taxon>Ecdysozoa</taxon>
        <taxon>Arthropoda</taxon>
        <taxon>Chelicerata</taxon>
        <taxon>Arachnida</taxon>
        <taxon>Araneae</taxon>
        <taxon>Araneomorphae</taxon>
        <taxon>Entelegynae</taxon>
        <taxon>Araneoidea</taxon>
        <taxon>Araneidae</taxon>
        <taxon>Araneus</taxon>
    </lineage>
</organism>
<protein>
    <submittedName>
        <fullName evidence="1">Uncharacterized protein</fullName>
    </submittedName>
</protein>
<proteinExistence type="predicted"/>
<dbReference type="EMBL" id="BGPR01050161">
    <property type="protein sequence ID" value="GBO27176.1"/>
    <property type="molecule type" value="Genomic_DNA"/>
</dbReference>
<evidence type="ECO:0000313" key="2">
    <source>
        <dbReference type="Proteomes" id="UP000499080"/>
    </source>
</evidence>
<sequence>MTRTTLELAPSPNFRIAISRKVILPLCFISRAPARVHRDLRWNRFRAWSPPPEAEALPLGHRCPFIYVDLRCRVIVFIWTQTYSFSYNNIVLEIMLSLTQLVSQPFSMKWVKWCTLDPCPVCTLGMATKHGLPLCCGKCDATWKLPHPVLTGGSERQRQK</sequence>
<name>A0A4Y2VSB5_ARAVE</name>
<gene>
    <name evidence="1" type="ORF">AVEN_217990_1</name>
</gene>
<comment type="caution">
    <text evidence="1">The sequence shown here is derived from an EMBL/GenBank/DDBJ whole genome shotgun (WGS) entry which is preliminary data.</text>
</comment>